<evidence type="ECO:0000313" key="4">
    <source>
        <dbReference type="Proteomes" id="UP001174997"/>
    </source>
</evidence>
<dbReference type="Proteomes" id="UP001174997">
    <property type="component" value="Unassembled WGS sequence"/>
</dbReference>
<evidence type="ECO:0000313" key="3">
    <source>
        <dbReference type="EMBL" id="KAK0668377.1"/>
    </source>
</evidence>
<dbReference type="EMBL" id="JAULSY010000057">
    <property type="protein sequence ID" value="KAK0668377.1"/>
    <property type="molecule type" value="Genomic_DNA"/>
</dbReference>
<dbReference type="SUPFAM" id="SSF48208">
    <property type="entry name" value="Six-hairpin glycosidases"/>
    <property type="match status" value="1"/>
</dbReference>
<evidence type="ECO:0000256" key="1">
    <source>
        <dbReference type="ARBA" id="ARBA00022801"/>
    </source>
</evidence>
<accession>A0AA39ZCG8</accession>
<dbReference type="InterPro" id="IPR052043">
    <property type="entry name" value="PolySaccharide_Degr_Enz"/>
</dbReference>
<proteinExistence type="predicted"/>
<dbReference type="InterPro" id="IPR010905">
    <property type="entry name" value="Glyco_hydro_88"/>
</dbReference>
<keyword evidence="4" id="KW-1185">Reference proteome</keyword>
<dbReference type="Gene3D" id="1.50.10.10">
    <property type="match status" value="1"/>
</dbReference>
<name>A0AA39ZCG8_9PEZI</name>
<reference evidence="3" key="1">
    <citation type="submission" date="2023-06" db="EMBL/GenBank/DDBJ databases">
        <title>Genome-scale phylogeny and comparative genomics of the fungal order Sordariales.</title>
        <authorList>
            <consortium name="Lawrence Berkeley National Laboratory"/>
            <person name="Hensen N."/>
            <person name="Bonometti L."/>
            <person name="Westerberg I."/>
            <person name="Brannstrom I.O."/>
            <person name="Guillou S."/>
            <person name="Cros-Aarteil S."/>
            <person name="Calhoun S."/>
            <person name="Haridas S."/>
            <person name="Kuo A."/>
            <person name="Mondo S."/>
            <person name="Pangilinan J."/>
            <person name="Riley R."/>
            <person name="Labutti K."/>
            <person name="Andreopoulos B."/>
            <person name="Lipzen A."/>
            <person name="Chen C."/>
            <person name="Yanf M."/>
            <person name="Daum C."/>
            <person name="Ng V."/>
            <person name="Clum A."/>
            <person name="Steindorff A."/>
            <person name="Ohm R."/>
            <person name="Martin F."/>
            <person name="Silar P."/>
            <person name="Natvig D."/>
            <person name="Lalanne C."/>
            <person name="Gautier V."/>
            <person name="Ament-Velasquez S.L."/>
            <person name="Kruys A."/>
            <person name="Hutchinson M.I."/>
            <person name="Powell A.J."/>
            <person name="Barry K."/>
            <person name="Miller A.N."/>
            <person name="Grigoriev I.V."/>
            <person name="Debuchy R."/>
            <person name="Gladieux P."/>
            <person name="Thoren M.H."/>
            <person name="Johannesson H."/>
        </authorList>
    </citation>
    <scope>NUCLEOTIDE SEQUENCE</scope>
    <source>
        <strain evidence="3">CBS 307.81</strain>
    </source>
</reference>
<dbReference type="AlphaFoldDB" id="A0AA39ZCG8"/>
<sequence length="392" mass="44931">MRLTPILTTLAGLATAAEKPYSTWLTDSIISYNIVPKTRWYTEATFYYAVEAVHNRTSSPTYLSYLTSQLDPLLHPGNGSFVSWDYADHQLDNLRIGSPLLHLHTRFPSLPRRYRRALDFLHDRLLRHQKRTPSGGFWHKDPKYPHQMWLDGLFMAGPFSAAYAALFDPTNTTLWDNILLQFRLVEDHCRNRTGANNLLKHGYDESRRAVWADPVTGASPLVWIRAQGWYFMALVDVLEWFPPWHAGHGMLTRWFGELAAAVRREQDRESGGWWLVMDEEYKGREGNYIESSGTAMYTYGMLKGIRKGLLAEGEYLPVAARAYRMMTERFVARNGTGGGINWEGTVRVGSLDGKGDYEYYIGINKVENDLKGVGPFILASVEWERHLEERGL</sequence>
<comment type="caution">
    <text evidence="3">The sequence shown here is derived from an EMBL/GenBank/DDBJ whole genome shotgun (WGS) entry which is preliminary data.</text>
</comment>
<dbReference type="InterPro" id="IPR012341">
    <property type="entry name" value="6hp_glycosidase-like_sf"/>
</dbReference>
<dbReference type="Pfam" id="PF07470">
    <property type="entry name" value="Glyco_hydro_88"/>
    <property type="match status" value="1"/>
</dbReference>
<protein>
    <submittedName>
        <fullName evidence="3">Glycosyl hydrolase</fullName>
    </submittedName>
</protein>
<organism evidence="3 4">
    <name type="scientific">Cercophora samala</name>
    <dbReference type="NCBI Taxonomy" id="330535"/>
    <lineage>
        <taxon>Eukaryota</taxon>
        <taxon>Fungi</taxon>
        <taxon>Dikarya</taxon>
        <taxon>Ascomycota</taxon>
        <taxon>Pezizomycotina</taxon>
        <taxon>Sordariomycetes</taxon>
        <taxon>Sordariomycetidae</taxon>
        <taxon>Sordariales</taxon>
        <taxon>Lasiosphaeriaceae</taxon>
        <taxon>Cercophora</taxon>
    </lineage>
</organism>
<dbReference type="GO" id="GO:0005975">
    <property type="term" value="P:carbohydrate metabolic process"/>
    <property type="evidence" value="ECO:0007669"/>
    <property type="project" value="InterPro"/>
</dbReference>
<keyword evidence="2" id="KW-0732">Signal</keyword>
<gene>
    <name evidence="3" type="ORF">QBC41DRAFT_276941</name>
</gene>
<dbReference type="PANTHER" id="PTHR33886">
    <property type="entry name" value="UNSATURATED RHAMNOGALACTURONAN HYDROLASE (EUROFUNG)"/>
    <property type="match status" value="1"/>
</dbReference>
<dbReference type="GO" id="GO:0016787">
    <property type="term" value="F:hydrolase activity"/>
    <property type="evidence" value="ECO:0007669"/>
    <property type="project" value="UniProtKB-KW"/>
</dbReference>
<dbReference type="PANTHER" id="PTHR33886:SF11">
    <property type="entry name" value="WALL GLYCOSYL HYDROLASE YTER, PUTATIVE (AFU_ORTHOLOGUE AFUA_2G14630)-RELATED"/>
    <property type="match status" value="1"/>
</dbReference>
<keyword evidence="1 3" id="KW-0378">Hydrolase</keyword>
<feature type="signal peptide" evidence="2">
    <location>
        <begin position="1"/>
        <end position="16"/>
    </location>
</feature>
<evidence type="ECO:0000256" key="2">
    <source>
        <dbReference type="SAM" id="SignalP"/>
    </source>
</evidence>
<dbReference type="InterPro" id="IPR008928">
    <property type="entry name" value="6-hairpin_glycosidase_sf"/>
</dbReference>
<feature type="chain" id="PRO_5041267182" evidence="2">
    <location>
        <begin position="17"/>
        <end position="392"/>
    </location>
</feature>